<dbReference type="Pfam" id="PF03480">
    <property type="entry name" value="DctP"/>
    <property type="match status" value="1"/>
</dbReference>
<dbReference type="OrthoDB" id="89872at2"/>
<dbReference type="NCBIfam" id="NF037995">
    <property type="entry name" value="TRAP_S1"/>
    <property type="match status" value="1"/>
</dbReference>
<evidence type="ECO:0000313" key="4">
    <source>
        <dbReference type="Proteomes" id="UP000192343"/>
    </source>
</evidence>
<keyword evidence="4" id="KW-1185">Reference proteome</keyword>
<dbReference type="AlphaFoldDB" id="A0A1Y1S1N2"/>
<dbReference type="GO" id="GO:0030288">
    <property type="term" value="C:outer membrane-bounded periplasmic space"/>
    <property type="evidence" value="ECO:0007669"/>
    <property type="project" value="InterPro"/>
</dbReference>
<comment type="caution">
    <text evidence="3">The sequence shown here is derived from an EMBL/GenBank/DDBJ whole genome shotgun (WGS) entry which is preliminary data.</text>
</comment>
<gene>
    <name evidence="3" type="ORF">B4O97_05555</name>
</gene>
<dbReference type="PIRSF" id="PIRSF006470">
    <property type="entry name" value="DctB"/>
    <property type="match status" value="1"/>
</dbReference>
<reference evidence="3 4" key="1">
    <citation type="submission" date="2017-03" db="EMBL/GenBank/DDBJ databases">
        <title>Draft Genome sequence of Marispirochaeta sp. strain JC444.</title>
        <authorList>
            <person name="Shivani Y."/>
            <person name="Subhash Y."/>
            <person name="Sasikala C."/>
            <person name="Ramana C."/>
        </authorList>
    </citation>
    <scope>NUCLEOTIDE SEQUENCE [LARGE SCALE GENOMIC DNA]</scope>
    <source>
        <strain evidence="3 4">JC444</strain>
    </source>
</reference>
<dbReference type="NCBIfam" id="TIGR00787">
    <property type="entry name" value="dctP"/>
    <property type="match status" value="1"/>
</dbReference>
<proteinExistence type="predicted"/>
<dbReference type="Proteomes" id="UP000192343">
    <property type="component" value="Unassembled WGS sequence"/>
</dbReference>
<dbReference type="InterPro" id="IPR038404">
    <property type="entry name" value="TRAP_DctP_sf"/>
</dbReference>
<evidence type="ECO:0000256" key="1">
    <source>
        <dbReference type="ARBA" id="ARBA00022729"/>
    </source>
</evidence>
<evidence type="ECO:0008006" key="5">
    <source>
        <dbReference type="Google" id="ProtNLM"/>
    </source>
</evidence>
<feature type="signal peptide" evidence="2">
    <location>
        <begin position="1"/>
        <end position="19"/>
    </location>
</feature>
<dbReference type="PANTHER" id="PTHR33376:SF2">
    <property type="entry name" value="DICARBOXYLATE-BINDING PERIPLASMIC PROTEIN"/>
    <property type="match status" value="1"/>
</dbReference>
<evidence type="ECO:0000313" key="3">
    <source>
        <dbReference type="EMBL" id="ORC36538.1"/>
    </source>
</evidence>
<sequence length="331" mass="36392">MKKLGIVLVVLLIGAFVFANGQGEDAGQKAMTLRVTNTLPLDHPMNMALQQFAKGVAERTAGQVKVELFPNSQLGGNEEMVEGVQLGTIDMCNQFAGAFANYVPEMEVLALAFLFQSEDHLYASLNGKAGDILAEALLKKGFVPLGYFYGGSRSLMNNVRPINRPSDLNGLKIRTIPTNITLEGINRMGAIATPMSQADVYSALEQGVLDGWENSPITLYTLKLYEVTDYVSWTRHFMTPDLFAISAKTWGKLSDDQKKIITEEAQKAVAYERSIWAENTQKAIDALKAEGVEFNDVADLDAFRKATSSLWNEYEDKYKNGLIDAVLSAAK</sequence>
<dbReference type="RefSeq" id="WP_083049048.1">
    <property type="nucleotide sequence ID" value="NZ_MWQY01000005.1"/>
</dbReference>
<dbReference type="GO" id="GO:0030246">
    <property type="term" value="F:carbohydrate binding"/>
    <property type="evidence" value="ECO:0007669"/>
    <property type="project" value="TreeGrafter"/>
</dbReference>
<dbReference type="InterPro" id="IPR018389">
    <property type="entry name" value="DctP_fam"/>
</dbReference>
<dbReference type="CDD" id="cd13603">
    <property type="entry name" value="PBP2_TRAP_Siap_TeaA_like"/>
    <property type="match status" value="1"/>
</dbReference>
<organism evidence="3 4">
    <name type="scientific">Marispirochaeta aestuarii</name>
    <dbReference type="NCBI Taxonomy" id="1963862"/>
    <lineage>
        <taxon>Bacteria</taxon>
        <taxon>Pseudomonadati</taxon>
        <taxon>Spirochaetota</taxon>
        <taxon>Spirochaetia</taxon>
        <taxon>Spirochaetales</taxon>
        <taxon>Spirochaetaceae</taxon>
        <taxon>Marispirochaeta</taxon>
    </lineage>
</organism>
<evidence type="ECO:0000256" key="2">
    <source>
        <dbReference type="SAM" id="SignalP"/>
    </source>
</evidence>
<protein>
    <recommendedName>
        <fullName evidence="5">C4-dicarboxylate ABC transporter substrate-binding protein</fullName>
    </recommendedName>
</protein>
<name>A0A1Y1S1N2_9SPIO</name>
<accession>A0A1Y1S1N2</accession>
<dbReference type="GO" id="GO:0055085">
    <property type="term" value="P:transmembrane transport"/>
    <property type="evidence" value="ECO:0007669"/>
    <property type="project" value="InterPro"/>
</dbReference>
<dbReference type="EMBL" id="MWQY01000005">
    <property type="protein sequence ID" value="ORC36538.1"/>
    <property type="molecule type" value="Genomic_DNA"/>
</dbReference>
<feature type="chain" id="PRO_5012214709" description="C4-dicarboxylate ABC transporter substrate-binding protein" evidence="2">
    <location>
        <begin position="20"/>
        <end position="331"/>
    </location>
</feature>
<keyword evidence="1 2" id="KW-0732">Signal</keyword>
<dbReference type="STRING" id="1963862.B4O97_05555"/>
<dbReference type="Gene3D" id="3.40.190.170">
    <property type="entry name" value="Bacterial extracellular solute-binding protein, family 7"/>
    <property type="match status" value="1"/>
</dbReference>
<dbReference type="InterPro" id="IPR004682">
    <property type="entry name" value="TRAP_DctP"/>
</dbReference>
<dbReference type="PANTHER" id="PTHR33376">
    <property type="match status" value="1"/>
</dbReference>